<keyword evidence="3" id="KW-1185">Reference proteome</keyword>
<dbReference type="AlphaFoldDB" id="A0AAD5R703"/>
<proteinExistence type="predicted"/>
<reference evidence="2" key="1">
    <citation type="submission" date="2021-06" db="EMBL/GenBank/DDBJ databases">
        <title>Parelaphostrongylus tenuis whole genome reference sequence.</title>
        <authorList>
            <person name="Garwood T.J."/>
            <person name="Larsen P.A."/>
            <person name="Fountain-Jones N.M."/>
            <person name="Garbe J.R."/>
            <person name="Macchietto M.G."/>
            <person name="Kania S.A."/>
            <person name="Gerhold R.W."/>
            <person name="Richards J.E."/>
            <person name="Wolf T.M."/>
        </authorList>
    </citation>
    <scope>NUCLEOTIDE SEQUENCE</scope>
    <source>
        <strain evidence="2">MNPRO001-30</strain>
        <tissue evidence="2">Meninges</tissue>
    </source>
</reference>
<dbReference type="Proteomes" id="UP001196413">
    <property type="component" value="Unassembled WGS sequence"/>
</dbReference>
<evidence type="ECO:0000256" key="1">
    <source>
        <dbReference type="SAM" id="SignalP"/>
    </source>
</evidence>
<feature type="signal peptide" evidence="1">
    <location>
        <begin position="1"/>
        <end position="16"/>
    </location>
</feature>
<evidence type="ECO:0008006" key="4">
    <source>
        <dbReference type="Google" id="ProtNLM"/>
    </source>
</evidence>
<evidence type="ECO:0000313" key="2">
    <source>
        <dbReference type="EMBL" id="KAJ1370526.1"/>
    </source>
</evidence>
<feature type="chain" id="PRO_5041916863" description="Cathepsin propeptide inhibitor domain-containing protein" evidence="1">
    <location>
        <begin position="17"/>
        <end position="88"/>
    </location>
</feature>
<organism evidence="2 3">
    <name type="scientific">Parelaphostrongylus tenuis</name>
    <name type="common">Meningeal worm</name>
    <dbReference type="NCBI Taxonomy" id="148309"/>
    <lineage>
        <taxon>Eukaryota</taxon>
        <taxon>Metazoa</taxon>
        <taxon>Ecdysozoa</taxon>
        <taxon>Nematoda</taxon>
        <taxon>Chromadorea</taxon>
        <taxon>Rhabditida</taxon>
        <taxon>Rhabditina</taxon>
        <taxon>Rhabditomorpha</taxon>
        <taxon>Strongyloidea</taxon>
        <taxon>Metastrongylidae</taxon>
        <taxon>Parelaphostrongylus</taxon>
    </lineage>
</organism>
<gene>
    <name evidence="2" type="ORF">KIN20_032260</name>
</gene>
<dbReference type="EMBL" id="JAHQIW010006790">
    <property type="protein sequence ID" value="KAJ1370526.1"/>
    <property type="molecule type" value="Genomic_DNA"/>
</dbReference>
<sequence length="88" mass="10228">MKVTLAFATLVALLRAETFTMETRSMGSVKEWLIKTDQYQKYYDEHQLRHAKLQKHGSMPLINRDNMFVGNVTVGTPGEFSIKDRPYF</sequence>
<comment type="caution">
    <text evidence="2">The sequence shown here is derived from an EMBL/GenBank/DDBJ whole genome shotgun (WGS) entry which is preliminary data.</text>
</comment>
<keyword evidence="1" id="KW-0732">Signal</keyword>
<accession>A0AAD5R703</accession>
<evidence type="ECO:0000313" key="3">
    <source>
        <dbReference type="Proteomes" id="UP001196413"/>
    </source>
</evidence>
<name>A0AAD5R703_PARTN</name>
<protein>
    <recommendedName>
        <fullName evidence="4">Cathepsin propeptide inhibitor domain-containing protein</fullName>
    </recommendedName>
</protein>